<dbReference type="PROSITE" id="PS50850">
    <property type="entry name" value="MFS"/>
    <property type="match status" value="1"/>
</dbReference>
<name>A0A8J8T505_HALGN</name>
<evidence type="ECO:0000256" key="6">
    <source>
        <dbReference type="ARBA" id="ARBA00022989"/>
    </source>
</evidence>
<dbReference type="GO" id="GO:0005789">
    <property type="term" value="C:endoplasmic reticulum membrane"/>
    <property type="evidence" value="ECO:0007669"/>
    <property type="project" value="TreeGrafter"/>
</dbReference>
<feature type="transmembrane region" description="Helical" evidence="9">
    <location>
        <begin position="334"/>
        <end position="352"/>
    </location>
</feature>
<keyword evidence="12" id="KW-1185">Reference proteome</keyword>
<reference evidence="11" key="1">
    <citation type="submission" date="2019-06" db="EMBL/GenBank/DDBJ databases">
        <authorList>
            <person name="Zheng W."/>
        </authorList>
    </citation>
    <scope>NUCLEOTIDE SEQUENCE</scope>
    <source>
        <strain evidence="11">QDHG01</strain>
    </source>
</reference>
<protein>
    <recommendedName>
        <fullName evidence="10">Major facilitator superfamily (MFS) profile domain-containing protein</fullName>
    </recommendedName>
</protein>
<feature type="transmembrane region" description="Helical" evidence="9">
    <location>
        <begin position="358"/>
        <end position="378"/>
    </location>
</feature>
<feature type="transmembrane region" description="Helical" evidence="9">
    <location>
        <begin position="462"/>
        <end position="484"/>
    </location>
</feature>
<evidence type="ECO:0000256" key="3">
    <source>
        <dbReference type="ARBA" id="ARBA00022448"/>
    </source>
</evidence>
<evidence type="ECO:0000313" key="11">
    <source>
        <dbReference type="EMBL" id="TNV82607.1"/>
    </source>
</evidence>
<evidence type="ECO:0000256" key="4">
    <source>
        <dbReference type="ARBA" id="ARBA00022597"/>
    </source>
</evidence>
<feature type="region of interest" description="Disordered" evidence="8">
    <location>
        <begin position="1"/>
        <end position="22"/>
    </location>
</feature>
<gene>
    <name evidence="11" type="ORF">FGO68_gene9487</name>
</gene>
<evidence type="ECO:0000256" key="9">
    <source>
        <dbReference type="SAM" id="Phobius"/>
    </source>
</evidence>
<dbReference type="Pfam" id="PF07690">
    <property type="entry name" value="MFS_1"/>
    <property type="match status" value="1"/>
</dbReference>
<dbReference type="PANTHER" id="PTHR43184:SF12">
    <property type="entry name" value="SUGAR PHOSPHATE EXCHANGER 3"/>
    <property type="match status" value="1"/>
</dbReference>
<comment type="similarity">
    <text evidence="2">Belongs to the major facilitator superfamily. Organophosphate:Pi antiporter (OPA) (TC 2.A.1.4) family.</text>
</comment>
<dbReference type="Gene3D" id="1.20.1250.20">
    <property type="entry name" value="MFS general substrate transporter like domains"/>
    <property type="match status" value="2"/>
</dbReference>
<feature type="transmembrane region" description="Helical" evidence="9">
    <location>
        <begin position="390"/>
        <end position="408"/>
    </location>
</feature>
<accession>A0A8J8T505</accession>
<keyword evidence="7 9" id="KW-0472">Membrane</keyword>
<feature type="transmembrane region" description="Helical" evidence="9">
    <location>
        <begin position="84"/>
        <end position="103"/>
    </location>
</feature>
<evidence type="ECO:0000256" key="8">
    <source>
        <dbReference type="SAM" id="MobiDB-lite"/>
    </source>
</evidence>
<comment type="subcellular location">
    <subcellularLocation>
        <location evidence="1">Membrane</location>
        <topology evidence="1">Multi-pass membrane protein</topology>
    </subcellularLocation>
</comment>
<dbReference type="GO" id="GO:0022857">
    <property type="term" value="F:transmembrane transporter activity"/>
    <property type="evidence" value="ECO:0007669"/>
    <property type="project" value="InterPro"/>
</dbReference>
<feature type="transmembrane region" description="Helical" evidence="9">
    <location>
        <begin position="207"/>
        <end position="227"/>
    </location>
</feature>
<feature type="transmembrane region" description="Helical" evidence="9">
    <location>
        <begin position="292"/>
        <end position="313"/>
    </location>
</feature>
<comment type="caution">
    <text evidence="11">The sequence shown here is derived from an EMBL/GenBank/DDBJ whole genome shotgun (WGS) entry which is preliminary data.</text>
</comment>
<feature type="transmembrane region" description="Helical" evidence="9">
    <location>
        <begin position="110"/>
        <end position="132"/>
    </location>
</feature>
<dbReference type="PIRSF" id="PIRSF002808">
    <property type="entry name" value="Hexose_phosphate_transp"/>
    <property type="match status" value="1"/>
</dbReference>
<evidence type="ECO:0000256" key="7">
    <source>
        <dbReference type="ARBA" id="ARBA00023136"/>
    </source>
</evidence>
<evidence type="ECO:0000256" key="2">
    <source>
        <dbReference type="ARBA" id="ARBA00009598"/>
    </source>
</evidence>
<evidence type="ECO:0000256" key="1">
    <source>
        <dbReference type="ARBA" id="ARBA00004141"/>
    </source>
</evidence>
<keyword evidence="6 9" id="KW-1133">Transmembrane helix</keyword>
<dbReference type="InterPro" id="IPR036259">
    <property type="entry name" value="MFS_trans_sf"/>
</dbReference>
<dbReference type="InterPro" id="IPR020846">
    <property type="entry name" value="MFS_dom"/>
</dbReference>
<dbReference type="InterPro" id="IPR000849">
    <property type="entry name" value="Sugar_P_transporter"/>
</dbReference>
<proteinExistence type="inferred from homology"/>
<keyword evidence="4" id="KW-0762">Sugar transport</keyword>
<feature type="domain" description="Major facilitator superfamily (MFS) profile" evidence="10">
    <location>
        <begin position="1"/>
        <end position="487"/>
    </location>
</feature>
<dbReference type="EMBL" id="RRYP01004760">
    <property type="protein sequence ID" value="TNV82607.1"/>
    <property type="molecule type" value="Genomic_DNA"/>
</dbReference>
<feature type="transmembrane region" description="Helical" evidence="9">
    <location>
        <begin position="138"/>
        <end position="163"/>
    </location>
</feature>
<dbReference type="OrthoDB" id="312593at2759"/>
<dbReference type="InterPro" id="IPR011701">
    <property type="entry name" value="MFS"/>
</dbReference>
<keyword evidence="3" id="KW-0813">Transport</keyword>
<sequence length="502" mass="55386">MDKQLLEQDPATQSPPQKSSQIGEKLLESTEAHNRRRLLGQIRVFALTYMGYSLIHFQRQFWSIGKTYLTDRHPELNKSVLSRFDAAELCSYAIFLYVCGIIGDKYNPRILLTIAWFGIGVFFALLALGGYFEITSQVYYYPVFIGIGMFNSFLFPNCVPILAKWFPKKSRGLFVGFWASCNNCGNLVGIQVGTALQEVYGNQWEALQAYAALFVIVWSVLIFAFLVPDPKAVGIQIEDSSEVELIKTQNVAAEQDFENKKLDNIAEPDKGQSVLKPAEPVSFFQAWLLPGVILYGASFFCTKMAVYCLLFRLPTFFREAMGYQKHQIANVSNLLDIGALVGSAVIGGSSDLTHGKRSPSACVTVVIASIVTATFVILGPDYSSLPTSTILILMFLLGFCINGLNNVISSACSADLGKQEALQGNDRGTSTVTGIIDGTGTMGAAFGQLLVSFTQRGNEWRYGYFLVIAIDISLTLIPVGIILSKEIAWMKNRKKQQGLTKQ</sequence>
<dbReference type="Proteomes" id="UP000785679">
    <property type="component" value="Unassembled WGS sequence"/>
</dbReference>
<dbReference type="AlphaFoldDB" id="A0A8J8T505"/>
<evidence type="ECO:0000259" key="10">
    <source>
        <dbReference type="PROSITE" id="PS50850"/>
    </source>
</evidence>
<dbReference type="PANTHER" id="PTHR43184">
    <property type="entry name" value="MAJOR FACILITATOR SUPERFAMILY TRANSPORTER 16, ISOFORM B"/>
    <property type="match status" value="1"/>
</dbReference>
<feature type="compositionally biased region" description="Polar residues" evidence="8">
    <location>
        <begin position="10"/>
        <end position="22"/>
    </location>
</feature>
<keyword evidence="5 9" id="KW-0812">Transmembrane</keyword>
<evidence type="ECO:0000256" key="5">
    <source>
        <dbReference type="ARBA" id="ARBA00022692"/>
    </source>
</evidence>
<feature type="transmembrane region" description="Helical" evidence="9">
    <location>
        <begin position="44"/>
        <end position="64"/>
    </location>
</feature>
<dbReference type="SUPFAM" id="SSF103473">
    <property type="entry name" value="MFS general substrate transporter"/>
    <property type="match status" value="1"/>
</dbReference>
<evidence type="ECO:0000313" key="12">
    <source>
        <dbReference type="Proteomes" id="UP000785679"/>
    </source>
</evidence>
<organism evidence="11 12">
    <name type="scientific">Halteria grandinella</name>
    <dbReference type="NCBI Taxonomy" id="5974"/>
    <lineage>
        <taxon>Eukaryota</taxon>
        <taxon>Sar</taxon>
        <taxon>Alveolata</taxon>
        <taxon>Ciliophora</taxon>
        <taxon>Intramacronucleata</taxon>
        <taxon>Spirotrichea</taxon>
        <taxon>Stichotrichia</taxon>
        <taxon>Sporadotrichida</taxon>
        <taxon>Halteriidae</taxon>
        <taxon>Halteria</taxon>
    </lineage>
</organism>